<dbReference type="PANTHER" id="PTHR30404:SF0">
    <property type="entry name" value="N-ACETYLMURAMOYL-L-ALANINE AMIDASE AMIC"/>
    <property type="match status" value="1"/>
</dbReference>
<dbReference type="InterPro" id="IPR002508">
    <property type="entry name" value="MurNAc-LAA_cat"/>
</dbReference>
<organism evidence="5 6">
    <name type="scientific">Capnocytophaga felis</name>
    <dbReference type="NCBI Taxonomy" id="2267611"/>
    <lineage>
        <taxon>Bacteria</taxon>
        <taxon>Pseudomonadati</taxon>
        <taxon>Bacteroidota</taxon>
        <taxon>Flavobacteriia</taxon>
        <taxon>Flavobacteriales</taxon>
        <taxon>Flavobacteriaceae</taxon>
        <taxon>Capnocytophaga</taxon>
    </lineage>
</organism>
<dbReference type="FunFam" id="3.40.630.40:FF:000005">
    <property type="entry name" value="N-acetylmuramoyl-L-alanine amidase (AmiA)"/>
    <property type="match status" value="1"/>
</dbReference>
<comment type="catalytic activity">
    <reaction evidence="1">
        <text>Hydrolyzes the link between N-acetylmuramoyl residues and L-amino acid residues in certain cell-wall glycopeptides.</text>
        <dbReference type="EC" id="3.5.1.28"/>
    </reaction>
</comment>
<accession>A0A5M4B9U5</accession>
<feature type="domain" description="MurNAc-LAA" evidence="4">
    <location>
        <begin position="88"/>
        <end position="246"/>
    </location>
</feature>
<dbReference type="Pfam" id="PF01520">
    <property type="entry name" value="Amidase_3"/>
    <property type="match status" value="1"/>
</dbReference>
<dbReference type="EC" id="3.5.1.28" evidence="2"/>
<dbReference type="Proteomes" id="UP000398217">
    <property type="component" value="Unassembled WGS sequence"/>
</dbReference>
<dbReference type="AlphaFoldDB" id="A0A5M4B9U5"/>
<sequence length="376" mass="42374">MKYLFYILFFVIASYNVAFSQKKPVFKVVLDAGHGGKDPGKVAPGRIYEKDVVLNIVLEMGRILEQHPDIKVIYTRKTDVFVDLYERGAIANKAKADIFVSVHCNAADKKTAQGAETFVLGLHANEQNFEVAKVENEVIYLEDNYEKKYAGYNINSPESFIGLSIMQEEFLEQSIQLAKYVQNNFINEMKRFNRGVKQAGFIVLHQTYMPSILIETAFLSNAEEQKFLASKKGQNEFAKNIANAILSYKNWVQARSSHISPDDSVSAVKVSKTPIATKSVKKGNVKAKKSDIVYKVQISSSPKKLEAKPFNFKGLSPVSSEKIGKIYCYFYGNVKKHHEALSLLSKAKKKGYKDAYIVAYSNGKKITVEEAKKREK</sequence>
<evidence type="ECO:0000259" key="4">
    <source>
        <dbReference type="SMART" id="SM00646"/>
    </source>
</evidence>
<dbReference type="GO" id="GO:0030288">
    <property type="term" value="C:outer membrane-bounded periplasmic space"/>
    <property type="evidence" value="ECO:0007669"/>
    <property type="project" value="TreeGrafter"/>
</dbReference>
<name>A0A5M4B9U5_9FLAO</name>
<evidence type="ECO:0000256" key="1">
    <source>
        <dbReference type="ARBA" id="ARBA00001561"/>
    </source>
</evidence>
<dbReference type="Gene3D" id="3.40.630.40">
    <property type="entry name" value="Zn-dependent exopeptidases"/>
    <property type="match status" value="1"/>
</dbReference>
<evidence type="ECO:0000313" key="6">
    <source>
        <dbReference type="Proteomes" id="UP000398217"/>
    </source>
</evidence>
<evidence type="ECO:0000256" key="2">
    <source>
        <dbReference type="ARBA" id="ARBA00011901"/>
    </source>
</evidence>
<dbReference type="SMART" id="SM00646">
    <property type="entry name" value="Ami_3"/>
    <property type="match status" value="1"/>
</dbReference>
<dbReference type="OrthoDB" id="9806267at2"/>
<keyword evidence="3" id="KW-0378">Hydrolase</keyword>
<dbReference type="SUPFAM" id="SSF53187">
    <property type="entry name" value="Zn-dependent exopeptidases"/>
    <property type="match status" value="1"/>
</dbReference>
<dbReference type="GO" id="GO:0008745">
    <property type="term" value="F:N-acetylmuramoyl-L-alanine amidase activity"/>
    <property type="evidence" value="ECO:0007669"/>
    <property type="project" value="UniProtKB-EC"/>
</dbReference>
<dbReference type="PANTHER" id="PTHR30404">
    <property type="entry name" value="N-ACETYLMURAMOYL-L-ALANINE AMIDASE"/>
    <property type="match status" value="1"/>
</dbReference>
<dbReference type="EMBL" id="BLBC01000011">
    <property type="protein sequence ID" value="GET46384.1"/>
    <property type="molecule type" value="Genomic_DNA"/>
</dbReference>
<reference evidence="6" key="1">
    <citation type="journal article" date="2020" name="Int. J. Syst. Evol. Microbiol.">
        <title>Capnocytophaga felis sp. nov. isolated from the feline oral cavity.</title>
        <authorList>
            <person name="Suzuki M."/>
            <person name="Umeda K."/>
            <person name="Kimura M."/>
            <person name="Imaoka K."/>
            <person name="Morikawa S."/>
            <person name="Maeda K."/>
        </authorList>
    </citation>
    <scope>NUCLEOTIDE SEQUENCE [LARGE SCALE GENOMIC DNA]</scope>
    <source>
        <strain evidence="6">KC07070</strain>
    </source>
</reference>
<protein>
    <recommendedName>
        <fullName evidence="2">N-acetylmuramoyl-L-alanine amidase</fullName>
        <ecNumber evidence="2">3.5.1.28</ecNumber>
    </recommendedName>
</protein>
<dbReference type="GO" id="GO:0009253">
    <property type="term" value="P:peptidoglycan catabolic process"/>
    <property type="evidence" value="ECO:0007669"/>
    <property type="project" value="InterPro"/>
</dbReference>
<evidence type="ECO:0000313" key="5">
    <source>
        <dbReference type="EMBL" id="GET46384.1"/>
    </source>
</evidence>
<evidence type="ECO:0000256" key="3">
    <source>
        <dbReference type="ARBA" id="ARBA00022801"/>
    </source>
</evidence>
<dbReference type="CDD" id="cd02696">
    <property type="entry name" value="MurNAc-LAA"/>
    <property type="match status" value="1"/>
</dbReference>
<dbReference type="InterPro" id="IPR050695">
    <property type="entry name" value="N-acetylmuramoyl_amidase_3"/>
</dbReference>
<dbReference type="RefSeq" id="WP_155285021.1">
    <property type="nucleotide sequence ID" value="NZ_BLBC01000011.1"/>
</dbReference>
<keyword evidence="6" id="KW-1185">Reference proteome</keyword>
<gene>
    <name evidence="5" type="ORF">RCZ01_16860</name>
</gene>
<proteinExistence type="predicted"/>
<comment type="caution">
    <text evidence="5">The sequence shown here is derived from an EMBL/GenBank/DDBJ whole genome shotgun (WGS) entry which is preliminary data.</text>
</comment>